<dbReference type="Proteomes" id="UP000076798">
    <property type="component" value="Unassembled WGS sequence"/>
</dbReference>
<dbReference type="AlphaFoldDB" id="A0A166IFB4"/>
<evidence type="ECO:0000313" key="3">
    <source>
        <dbReference type="Proteomes" id="UP000076798"/>
    </source>
</evidence>
<feature type="region of interest" description="Disordered" evidence="1">
    <location>
        <begin position="124"/>
        <end position="165"/>
    </location>
</feature>
<sequence>MQPRARPRASTTSRKTLLCPFNHSRTSQTIYPLNLGQHADEARALIEIMYLQRSDLNHCQEGVSATPPEYGNIILSSNTIRNTQTHGNLPSYENHHLSPLIVGSTLTSHICVLPAARPIQLAPASQCQAPRKPQRSTLTRFLSRMNTPSRSRQASDELEDDNRGW</sequence>
<name>A0A166IFB4_9AGAM</name>
<accession>A0A166IFB4</accession>
<evidence type="ECO:0000313" key="2">
    <source>
        <dbReference type="EMBL" id="KZT43695.1"/>
    </source>
</evidence>
<protein>
    <submittedName>
        <fullName evidence="2">Uncharacterized protein</fullName>
    </submittedName>
</protein>
<feature type="compositionally biased region" description="Polar residues" evidence="1">
    <location>
        <begin position="135"/>
        <end position="152"/>
    </location>
</feature>
<reference evidence="2 3" key="1">
    <citation type="journal article" date="2016" name="Mol. Biol. Evol.">
        <title>Comparative Genomics of Early-Diverging Mushroom-Forming Fungi Provides Insights into the Origins of Lignocellulose Decay Capabilities.</title>
        <authorList>
            <person name="Nagy L.G."/>
            <person name="Riley R."/>
            <person name="Tritt A."/>
            <person name="Adam C."/>
            <person name="Daum C."/>
            <person name="Floudas D."/>
            <person name="Sun H."/>
            <person name="Yadav J.S."/>
            <person name="Pangilinan J."/>
            <person name="Larsson K.H."/>
            <person name="Matsuura K."/>
            <person name="Barry K."/>
            <person name="Labutti K."/>
            <person name="Kuo R."/>
            <person name="Ohm R.A."/>
            <person name="Bhattacharya S.S."/>
            <person name="Shirouzu T."/>
            <person name="Yoshinaga Y."/>
            <person name="Martin F.M."/>
            <person name="Grigoriev I.V."/>
            <person name="Hibbett D.S."/>
        </authorList>
    </citation>
    <scope>NUCLEOTIDE SEQUENCE [LARGE SCALE GENOMIC DNA]</scope>
    <source>
        <strain evidence="2 3">HHB10207 ss-3</strain>
    </source>
</reference>
<evidence type="ECO:0000256" key="1">
    <source>
        <dbReference type="SAM" id="MobiDB-lite"/>
    </source>
</evidence>
<keyword evidence="3" id="KW-1185">Reference proteome</keyword>
<gene>
    <name evidence="2" type="ORF">SISSUDRAFT_1057244</name>
</gene>
<proteinExistence type="predicted"/>
<organism evidence="2 3">
    <name type="scientific">Sistotremastrum suecicum HHB10207 ss-3</name>
    <dbReference type="NCBI Taxonomy" id="1314776"/>
    <lineage>
        <taxon>Eukaryota</taxon>
        <taxon>Fungi</taxon>
        <taxon>Dikarya</taxon>
        <taxon>Basidiomycota</taxon>
        <taxon>Agaricomycotina</taxon>
        <taxon>Agaricomycetes</taxon>
        <taxon>Sistotremastrales</taxon>
        <taxon>Sistotremastraceae</taxon>
        <taxon>Sistotremastrum</taxon>
    </lineage>
</organism>
<feature type="compositionally biased region" description="Acidic residues" evidence="1">
    <location>
        <begin position="156"/>
        <end position="165"/>
    </location>
</feature>
<dbReference type="EMBL" id="KV428006">
    <property type="protein sequence ID" value="KZT43695.1"/>
    <property type="molecule type" value="Genomic_DNA"/>
</dbReference>